<reference evidence="1" key="1">
    <citation type="journal article" date="2020" name="ISME J.">
        <title>Gammaproteobacteria mediating utilization of methyl-, sulfur- and petroleum organic compounds in deep ocean hydrothermal plumes.</title>
        <authorList>
            <person name="Zhou Z."/>
            <person name="Liu Y."/>
            <person name="Pan J."/>
            <person name="Cron B.R."/>
            <person name="Toner B.M."/>
            <person name="Anantharaman K."/>
            <person name="Breier J.A."/>
            <person name="Dick G.J."/>
            <person name="Li M."/>
        </authorList>
    </citation>
    <scope>NUCLEOTIDE SEQUENCE</scope>
    <source>
        <strain evidence="1">SZUA-1385</strain>
    </source>
</reference>
<evidence type="ECO:0000313" key="1">
    <source>
        <dbReference type="EMBL" id="HIP16725.1"/>
    </source>
</evidence>
<gene>
    <name evidence="1" type="ORF">EYG76_00250</name>
</gene>
<dbReference type="AlphaFoldDB" id="A0A832YRF8"/>
<protein>
    <submittedName>
        <fullName evidence="1">DUF2226 domain-containing protein</fullName>
    </submittedName>
</protein>
<dbReference type="InterPro" id="IPR019249">
    <property type="entry name" value="DUF2226"/>
</dbReference>
<name>A0A832YRF8_9EURY</name>
<dbReference type="Proteomes" id="UP000605144">
    <property type="component" value="Unassembled WGS sequence"/>
</dbReference>
<sequence>MVEILEDKPYQKNISDINLKDILKKLNKGCIYFIYKYEGDTKEDVHIFIVKDGNILSNIYTDGKSWGVYGDAEVAYEILHDNNKRTLVYIIKNEKIIGQLYISKDSIKVIGDTETHGILGRNVCIIADYCPELCNTDSSKKIRYVVRLNKSNIRKFKGYLEENKYYLVNIRQSILKINRKGYVVYKGKIPIMAAYEDNYGVLFGDISCNKIKKLLKGNISTVEIYEYSDDFIKSLLDKYPEMKIDVNNIDKVEKDATKGTKKVSNIGKYATGKLKTHNNEELLHSGEPSVLSREELLKRFGLKDPDEEWVEKVIETAIKPTFEEILHLKKEIEYDIAKKLKSNKDIKNFELCLELSWEGGLYYINGEIKINRKKLLGFVPKNINVSTIRYEIDKILKKHIVNYSSGIFIKLE</sequence>
<comment type="caution">
    <text evidence="1">The sequence shown here is derived from an EMBL/GenBank/DDBJ whole genome shotgun (WGS) entry which is preliminary data.</text>
</comment>
<organism evidence="1 2">
    <name type="scientific">Methanothermococcus okinawensis</name>
    <dbReference type="NCBI Taxonomy" id="155863"/>
    <lineage>
        <taxon>Archaea</taxon>
        <taxon>Methanobacteriati</taxon>
        <taxon>Methanobacteriota</taxon>
        <taxon>Methanomada group</taxon>
        <taxon>Methanococci</taxon>
        <taxon>Methanococcales</taxon>
        <taxon>Methanococcaceae</taxon>
        <taxon>Methanothermococcus</taxon>
    </lineage>
</organism>
<dbReference type="Pfam" id="PF09987">
    <property type="entry name" value="DUF2226"/>
    <property type="match status" value="1"/>
</dbReference>
<dbReference type="EMBL" id="DQSV01000006">
    <property type="protein sequence ID" value="HIP16725.1"/>
    <property type="molecule type" value="Genomic_DNA"/>
</dbReference>
<evidence type="ECO:0000313" key="2">
    <source>
        <dbReference type="Proteomes" id="UP000605144"/>
    </source>
</evidence>
<accession>A0A832YRF8</accession>
<proteinExistence type="predicted"/>